<dbReference type="InterPro" id="IPR029063">
    <property type="entry name" value="SAM-dependent_MTases_sf"/>
</dbReference>
<dbReference type="PANTHER" id="PTHR42912">
    <property type="entry name" value="METHYLTRANSFERASE"/>
    <property type="match status" value="1"/>
</dbReference>
<keyword evidence="2" id="KW-0489">Methyltransferase</keyword>
<reference evidence="2" key="1">
    <citation type="submission" date="2016-04" db="EMBL/GenBank/DDBJ databases">
        <authorList>
            <person name="Evans L.H."/>
            <person name="Alamgir A."/>
            <person name="Owens N."/>
            <person name="Weber N.D."/>
            <person name="Virtaneva K."/>
            <person name="Barbian K."/>
            <person name="Babar A."/>
            <person name="Rosenke K."/>
        </authorList>
    </citation>
    <scope>NUCLEOTIDE SEQUENCE</scope>
    <source>
        <strain evidence="2">92-2</strain>
    </source>
</reference>
<dbReference type="Gene3D" id="3.40.50.150">
    <property type="entry name" value="Vaccinia Virus protein VP39"/>
    <property type="match status" value="1"/>
</dbReference>
<organism evidence="2">
    <name type="scientific">uncultured Desulfovibrio sp</name>
    <dbReference type="NCBI Taxonomy" id="167968"/>
    <lineage>
        <taxon>Bacteria</taxon>
        <taxon>Pseudomonadati</taxon>
        <taxon>Thermodesulfobacteriota</taxon>
        <taxon>Desulfovibrionia</taxon>
        <taxon>Desulfovibrionales</taxon>
        <taxon>Desulfovibrionaceae</taxon>
        <taxon>Desulfovibrio</taxon>
        <taxon>environmental samples</taxon>
    </lineage>
</organism>
<dbReference type="InterPro" id="IPR050508">
    <property type="entry name" value="Methyltransf_Superfamily"/>
</dbReference>
<dbReference type="AlphaFoldDB" id="A0A212JFG1"/>
<name>A0A212JFG1_9BACT</name>
<evidence type="ECO:0000259" key="1">
    <source>
        <dbReference type="Pfam" id="PF13649"/>
    </source>
</evidence>
<feature type="domain" description="Methyltransferase" evidence="1">
    <location>
        <begin position="48"/>
        <end position="144"/>
    </location>
</feature>
<protein>
    <submittedName>
        <fullName evidence="2">Methylase involved in ubiquinone/menaquinone biosynthesis</fullName>
        <ecNumber evidence="2">2.1.1.-</ecNumber>
        <ecNumber evidence="2">2.1.1.103</ecNumber>
    </submittedName>
</protein>
<dbReference type="SUPFAM" id="SSF53335">
    <property type="entry name" value="S-adenosyl-L-methionine-dependent methyltransferases"/>
    <property type="match status" value="1"/>
</dbReference>
<dbReference type="CDD" id="cd02440">
    <property type="entry name" value="AdoMet_MTases"/>
    <property type="match status" value="1"/>
</dbReference>
<accession>A0A212JFG1</accession>
<dbReference type="Pfam" id="PF13649">
    <property type="entry name" value="Methyltransf_25"/>
    <property type="match status" value="1"/>
</dbReference>
<dbReference type="GO" id="GO:0032259">
    <property type="term" value="P:methylation"/>
    <property type="evidence" value="ECO:0007669"/>
    <property type="project" value="UniProtKB-KW"/>
</dbReference>
<dbReference type="RefSeq" id="WP_227118530.1">
    <property type="nucleotide sequence ID" value="NZ_LT598928.1"/>
</dbReference>
<proteinExistence type="predicted"/>
<dbReference type="EC" id="2.1.1.103" evidence="2"/>
<sequence length="215" mass="23235">MNTDKGTAFNGLFSGQSYDIFARLFGLNASFYEAAVKGLALGPEMSALDLGCGTGSLTFALAAQSSPQCRIHGLDLAENQIARAQYRQKEYPNNLHFSVASMDEACFPDGTFNIIMTAMALHEANPQTRRTAIANAARMLAPDGILLLVDIARPRLRGLGLLLYPFVMTSAKHKDGLTEAYAEICAAHGLSRREDGYLNSLVRRQVFVKNAASAA</sequence>
<keyword evidence="2" id="KW-0808">Transferase</keyword>
<gene>
    <name evidence="2" type="ORF">KM92DES2_11024</name>
</gene>
<dbReference type="InterPro" id="IPR041698">
    <property type="entry name" value="Methyltransf_25"/>
</dbReference>
<dbReference type="GO" id="GO:0000234">
    <property type="term" value="F:phosphoethanolamine N-methyltransferase activity"/>
    <property type="evidence" value="ECO:0007669"/>
    <property type="project" value="UniProtKB-EC"/>
</dbReference>
<evidence type="ECO:0000313" key="2">
    <source>
        <dbReference type="EMBL" id="SBV98193.1"/>
    </source>
</evidence>
<keyword evidence="2" id="KW-0830">Ubiquinone</keyword>
<dbReference type="EC" id="2.1.1.-" evidence="2"/>
<dbReference type="EMBL" id="FLUP01000001">
    <property type="protein sequence ID" value="SBV98193.1"/>
    <property type="molecule type" value="Genomic_DNA"/>
</dbReference>